<keyword evidence="4" id="KW-0804">Transcription</keyword>
<dbReference type="InterPro" id="IPR037794">
    <property type="entry name" value="TAF12"/>
</dbReference>
<feature type="region of interest" description="Disordered" evidence="6">
    <location>
        <begin position="229"/>
        <end position="292"/>
    </location>
</feature>
<dbReference type="InterPro" id="IPR003228">
    <property type="entry name" value="TFIID_TAF12_dom"/>
</dbReference>
<feature type="compositionally biased region" description="Pro residues" evidence="6">
    <location>
        <begin position="371"/>
        <end position="385"/>
    </location>
</feature>
<reference evidence="8" key="2">
    <citation type="journal article" date="2023" name="IMA Fungus">
        <title>Comparative genomic study of the Penicillium genus elucidates a diverse pangenome and 15 lateral gene transfer events.</title>
        <authorList>
            <person name="Petersen C."/>
            <person name="Sorensen T."/>
            <person name="Nielsen M.R."/>
            <person name="Sondergaard T.E."/>
            <person name="Sorensen J.L."/>
            <person name="Fitzpatrick D.A."/>
            <person name="Frisvad J.C."/>
            <person name="Nielsen K.L."/>
        </authorList>
    </citation>
    <scope>NUCLEOTIDE SEQUENCE</scope>
    <source>
        <strain evidence="8">IBT 29864</strain>
    </source>
</reference>
<dbReference type="GO" id="GO:0046982">
    <property type="term" value="F:protein heterodimerization activity"/>
    <property type="evidence" value="ECO:0007669"/>
    <property type="project" value="InterPro"/>
</dbReference>
<comment type="similarity">
    <text evidence="2">Belongs to the TAF12 family.</text>
</comment>
<feature type="domain" description="Transcription initiation factor TFIID subunit 12" evidence="7">
    <location>
        <begin position="496"/>
        <end position="566"/>
    </location>
</feature>
<keyword evidence="5" id="KW-0539">Nucleus</keyword>
<dbReference type="EMBL" id="JAPZBS010000004">
    <property type="protein sequence ID" value="KAJ5377766.1"/>
    <property type="molecule type" value="Genomic_DNA"/>
</dbReference>
<dbReference type="PANTHER" id="PTHR12264:SF21">
    <property type="entry name" value="TRANSCRIPTION INITIATION FACTOR TFIID SUBUNIT 12"/>
    <property type="match status" value="1"/>
</dbReference>
<dbReference type="CDD" id="cd07981">
    <property type="entry name" value="HFD_TAF12"/>
    <property type="match status" value="1"/>
</dbReference>
<proteinExistence type="inferred from homology"/>
<comment type="caution">
    <text evidence="8">The sequence shown here is derived from an EMBL/GenBank/DDBJ whole genome shotgun (WGS) entry which is preliminary data.</text>
</comment>
<feature type="region of interest" description="Disordered" evidence="6">
    <location>
        <begin position="1"/>
        <end position="26"/>
    </location>
</feature>
<feature type="compositionally biased region" description="Low complexity" evidence="6">
    <location>
        <begin position="90"/>
        <end position="121"/>
    </location>
</feature>
<evidence type="ECO:0000256" key="2">
    <source>
        <dbReference type="ARBA" id="ARBA00007530"/>
    </source>
</evidence>
<protein>
    <recommendedName>
        <fullName evidence="7">Transcription initiation factor TFIID subunit 12 domain-containing protein</fullName>
    </recommendedName>
</protein>
<evidence type="ECO:0000256" key="3">
    <source>
        <dbReference type="ARBA" id="ARBA00023015"/>
    </source>
</evidence>
<sequence length="606" mass="66016">MEGAQGQPGQQPPQQPMVQPQQHSNLIRTDQVQKLPHLNDQQKAQHTQLVRNLWEALNTRDPQSHEYQTAHVKLSQLSQNLMKGMRMFQQNRQQAIQHQQAAAAAAQQGQPQQGQPVQRTQSNNPQNLTQLLPQIQAKVSALNFYLPPNVTQEQLQNWIPEARLRYGIALQKQEVGRARIADLRQQFAQRQGQGNMTQDEMQEFKNRQLAAEKLFREGSEFLTKFKEQQESFKAQAQPGQPMSQGQMTGAPSTQQPVVSTGGAANVPAPQAAPPNQAGVAPNAMPGQAPTPAAHTINSAVNAARNQAGQAMSPSTSQPGQVPAVSSAGATPAPSNVQPPVQRPQPPSQQGTPGAQVNFSQTPNADGSTPTPTGPPQPMNQGPPRPLSQQAAMQQAANYNTNQGQQQNQQLNQAANNQQAHPPGYLANRPTDTPNRNINMNIPKNLNVSTPEPVPMPGSRPTFSGGPSHNQMGVMGQPAIQKHPGYVLEGEGQHVLSKKMLDILVRQVTGGGEGEMLSPDAEEFMLQMADDFVDDVVTQACRLAKLRPSSTLELRDIQLVLERNYNMRISGFATDDLRTVKKPQPTQGWLQKMSAIQAAKVTQGRSE</sequence>
<dbReference type="GO" id="GO:0003677">
    <property type="term" value="F:DNA binding"/>
    <property type="evidence" value="ECO:0007669"/>
    <property type="project" value="TreeGrafter"/>
</dbReference>
<dbReference type="GeneID" id="81437283"/>
<evidence type="ECO:0000256" key="1">
    <source>
        <dbReference type="ARBA" id="ARBA00004123"/>
    </source>
</evidence>
<dbReference type="GO" id="GO:0005669">
    <property type="term" value="C:transcription factor TFIID complex"/>
    <property type="evidence" value="ECO:0007669"/>
    <property type="project" value="InterPro"/>
</dbReference>
<dbReference type="SUPFAM" id="SSF47113">
    <property type="entry name" value="Histone-fold"/>
    <property type="match status" value="1"/>
</dbReference>
<evidence type="ECO:0000313" key="8">
    <source>
        <dbReference type="EMBL" id="KAJ5377766.1"/>
    </source>
</evidence>
<feature type="compositionally biased region" description="Low complexity" evidence="6">
    <location>
        <begin position="388"/>
        <end position="419"/>
    </location>
</feature>
<dbReference type="Proteomes" id="UP001147782">
    <property type="component" value="Unassembled WGS sequence"/>
</dbReference>
<feature type="region of interest" description="Disordered" evidence="6">
    <location>
        <begin position="304"/>
        <end position="435"/>
    </location>
</feature>
<dbReference type="PANTHER" id="PTHR12264">
    <property type="entry name" value="TRANSCRIPTION INITIATION FACTOR TFIID SUBUNIT 12"/>
    <property type="match status" value="1"/>
</dbReference>
<feature type="region of interest" description="Disordered" evidence="6">
    <location>
        <begin position="90"/>
        <end position="124"/>
    </location>
</feature>
<dbReference type="GO" id="GO:0051123">
    <property type="term" value="P:RNA polymerase II preinitiation complex assembly"/>
    <property type="evidence" value="ECO:0007669"/>
    <property type="project" value="TreeGrafter"/>
</dbReference>
<reference evidence="8" key="1">
    <citation type="submission" date="2022-11" db="EMBL/GenBank/DDBJ databases">
        <authorList>
            <person name="Petersen C."/>
        </authorList>
    </citation>
    <scope>NUCLEOTIDE SEQUENCE</scope>
    <source>
        <strain evidence="8">IBT 29864</strain>
    </source>
</reference>
<evidence type="ECO:0000313" key="9">
    <source>
        <dbReference type="Proteomes" id="UP001147782"/>
    </source>
</evidence>
<comment type="subcellular location">
    <subcellularLocation>
        <location evidence="1">Nucleus</location>
    </subcellularLocation>
</comment>
<keyword evidence="9" id="KW-1185">Reference proteome</keyword>
<dbReference type="FunFam" id="1.10.20.10:FF:000037">
    <property type="entry name" value="Transcription initiation factor TFIID subunit 12"/>
    <property type="match status" value="1"/>
</dbReference>
<accession>A0A9W9SFN3</accession>
<dbReference type="GO" id="GO:0017025">
    <property type="term" value="F:TBP-class protein binding"/>
    <property type="evidence" value="ECO:0007669"/>
    <property type="project" value="TreeGrafter"/>
</dbReference>
<dbReference type="GO" id="GO:0000124">
    <property type="term" value="C:SAGA complex"/>
    <property type="evidence" value="ECO:0007669"/>
    <property type="project" value="InterPro"/>
</dbReference>
<evidence type="ECO:0000259" key="7">
    <source>
        <dbReference type="Pfam" id="PF03847"/>
    </source>
</evidence>
<dbReference type="Gene3D" id="1.10.20.10">
    <property type="entry name" value="Histone, subunit A"/>
    <property type="match status" value="1"/>
</dbReference>
<dbReference type="OrthoDB" id="2193432at2759"/>
<feature type="compositionally biased region" description="Low complexity" evidence="6">
    <location>
        <begin position="261"/>
        <end position="283"/>
    </location>
</feature>
<feature type="compositionally biased region" description="Polar residues" evidence="6">
    <location>
        <begin position="350"/>
        <end position="367"/>
    </location>
</feature>
<organism evidence="8 9">
    <name type="scientific">Penicillium cataractarum</name>
    <dbReference type="NCBI Taxonomy" id="2100454"/>
    <lineage>
        <taxon>Eukaryota</taxon>
        <taxon>Fungi</taxon>
        <taxon>Dikarya</taxon>
        <taxon>Ascomycota</taxon>
        <taxon>Pezizomycotina</taxon>
        <taxon>Eurotiomycetes</taxon>
        <taxon>Eurotiomycetidae</taxon>
        <taxon>Eurotiales</taxon>
        <taxon>Aspergillaceae</taxon>
        <taxon>Penicillium</taxon>
    </lineage>
</organism>
<dbReference type="RefSeq" id="XP_056556629.1">
    <property type="nucleotide sequence ID" value="XM_056698104.1"/>
</dbReference>
<evidence type="ECO:0000256" key="4">
    <source>
        <dbReference type="ARBA" id="ARBA00023163"/>
    </source>
</evidence>
<keyword evidence="3" id="KW-0805">Transcription regulation</keyword>
<evidence type="ECO:0000256" key="5">
    <source>
        <dbReference type="ARBA" id="ARBA00023242"/>
    </source>
</evidence>
<dbReference type="AlphaFoldDB" id="A0A9W9SFN3"/>
<feature type="compositionally biased region" description="Polar residues" evidence="6">
    <location>
        <begin position="231"/>
        <end position="258"/>
    </location>
</feature>
<dbReference type="InterPro" id="IPR009072">
    <property type="entry name" value="Histone-fold"/>
</dbReference>
<dbReference type="Pfam" id="PF03847">
    <property type="entry name" value="TFIID_20kDa"/>
    <property type="match status" value="1"/>
</dbReference>
<evidence type="ECO:0000256" key="6">
    <source>
        <dbReference type="SAM" id="MobiDB-lite"/>
    </source>
</evidence>
<name>A0A9W9SFN3_9EURO</name>
<gene>
    <name evidence="8" type="ORF">N7496_005175</name>
</gene>
<feature type="compositionally biased region" description="Polar residues" evidence="6">
    <location>
        <begin position="304"/>
        <end position="319"/>
    </location>
</feature>